<keyword evidence="1" id="KW-1133">Transmembrane helix</keyword>
<reference evidence="2 3" key="1">
    <citation type="submission" date="2018-02" db="EMBL/GenBank/DDBJ databases">
        <title>Draft genome sequencing of Pseudomonas frederiksbergensis 11-D3.</title>
        <authorList>
            <person name="Zheng B.-X."/>
        </authorList>
    </citation>
    <scope>NUCLEOTIDE SEQUENCE [LARGE SCALE GENOMIC DNA]</scope>
    <source>
        <strain evidence="2 3">11-D3</strain>
    </source>
</reference>
<dbReference type="AlphaFoldDB" id="A0A2S8HP97"/>
<evidence type="ECO:0000313" key="2">
    <source>
        <dbReference type="EMBL" id="PQP04373.1"/>
    </source>
</evidence>
<feature type="transmembrane region" description="Helical" evidence="1">
    <location>
        <begin position="12"/>
        <end position="29"/>
    </location>
</feature>
<dbReference type="RefSeq" id="WP_146114676.1">
    <property type="nucleotide sequence ID" value="NZ_PUIN01000005.1"/>
</dbReference>
<keyword evidence="1" id="KW-0472">Membrane</keyword>
<evidence type="ECO:0000256" key="1">
    <source>
        <dbReference type="SAM" id="Phobius"/>
    </source>
</evidence>
<keyword evidence="1" id="KW-0812">Transmembrane</keyword>
<dbReference type="Proteomes" id="UP000239687">
    <property type="component" value="Unassembled WGS sequence"/>
</dbReference>
<organism evidence="2 3">
    <name type="scientific">Pseudomonas frederiksbergensis</name>
    <dbReference type="NCBI Taxonomy" id="104087"/>
    <lineage>
        <taxon>Bacteria</taxon>
        <taxon>Pseudomonadati</taxon>
        <taxon>Pseudomonadota</taxon>
        <taxon>Gammaproteobacteria</taxon>
        <taxon>Pseudomonadales</taxon>
        <taxon>Pseudomonadaceae</taxon>
        <taxon>Pseudomonas</taxon>
    </lineage>
</organism>
<sequence length="200" mass="22932">MKIMGLLGRKYFVSVLLVFVGAVGLFVYTKEDQMSARVMMYYGSWSPEEIRFDATKWFSSGMYRPRLMGSPPEASPVTMLRNKPETLQSIDNDTFLSKALVAIEGTYPKVDTEDLILNTPDLRRQIRYAFSSFSKPDKPQDTYWLFVTIHGKTYVVTFDWDVNEKTLDVWDLAQHIAAGSDEETAYREVVKELADSAPKR</sequence>
<protein>
    <submittedName>
        <fullName evidence="2">Uncharacterized protein</fullName>
    </submittedName>
</protein>
<dbReference type="EMBL" id="PUIN01000005">
    <property type="protein sequence ID" value="PQP04373.1"/>
    <property type="molecule type" value="Genomic_DNA"/>
</dbReference>
<name>A0A2S8HP97_9PSED</name>
<gene>
    <name evidence="2" type="ORF">C5612_10275</name>
</gene>
<evidence type="ECO:0000313" key="3">
    <source>
        <dbReference type="Proteomes" id="UP000239687"/>
    </source>
</evidence>
<proteinExistence type="predicted"/>
<accession>A0A2S8HP97</accession>
<comment type="caution">
    <text evidence="2">The sequence shown here is derived from an EMBL/GenBank/DDBJ whole genome shotgun (WGS) entry which is preliminary data.</text>
</comment>